<dbReference type="STRING" id="518637.EUBIFOR_00712"/>
<dbReference type="EMBL" id="ABYT01000048">
    <property type="protein sequence ID" value="EEC90632.1"/>
    <property type="molecule type" value="Genomic_DNA"/>
</dbReference>
<comment type="caution">
    <text evidence="2">The sequence shown here is derived from an EMBL/GenBank/DDBJ whole genome shotgun (WGS) entry which is preliminary data.</text>
</comment>
<proteinExistence type="predicted"/>
<sequence>MILIKDYVFGVICFCFELLLFDWLKRTSEDVLFNLFSFRLINLNCLTYKK</sequence>
<dbReference type="Proteomes" id="UP000004315">
    <property type="component" value="Unassembled WGS sequence"/>
</dbReference>
<gene>
    <name evidence="2" type="ORF">EUBIFOR_00712</name>
</gene>
<keyword evidence="1" id="KW-0472">Membrane</keyword>
<keyword evidence="3" id="KW-1185">Reference proteome</keyword>
<keyword evidence="1" id="KW-0812">Transmembrane</keyword>
<keyword evidence="1" id="KW-1133">Transmembrane helix</keyword>
<evidence type="ECO:0000313" key="2">
    <source>
        <dbReference type="EMBL" id="EEC90632.1"/>
    </source>
</evidence>
<dbReference type="AlphaFoldDB" id="B7C955"/>
<evidence type="ECO:0000256" key="1">
    <source>
        <dbReference type="SAM" id="Phobius"/>
    </source>
</evidence>
<accession>B7C955</accession>
<protein>
    <submittedName>
        <fullName evidence="2">Uncharacterized protein</fullName>
    </submittedName>
</protein>
<feature type="transmembrane region" description="Helical" evidence="1">
    <location>
        <begin position="7"/>
        <end position="25"/>
    </location>
</feature>
<reference evidence="2 3" key="2">
    <citation type="submission" date="2008-11" db="EMBL/GenBank/DDBJ databases">
        <title>Draft genome sequence of Eubacterium biforme (DSM 3989).</title>
        <authorList>
            <person name="Sudarsanam P."/>
            <person name="Ley R."/>
            <person name="Guruge J."/>
            <person name="Turnbaugh P.J."/>
            <person name="Mahowald M."/>
            <person name="Liep D."/>
            <person name="Gordon J."/>
        </authorList>
    </citation>
    <scope>NUCLEOTIDE SEQUENCE [LARGE SCALE GENOMIC DNA]</scope>
    <source>
        <strain evidence="2 3">DSM 3989</strain>
    </source>
</reference>
<dbReference type="HOGENOM" id="CLU_3118609_0_0_9"/>
<name>B7C955_9FIRM</name>
<organism evidence="2 3">
    <name type="scientific">Holdemanella biformis DSM 3989</name>
    <dbReference type="NCBI Taxonomy" id="518637"/>
    <lineage>
        <taxon>Bacteria</taxon>
        <taxon>Bacillati</taxon>
        <taxon>Bacillota</taxon>
        <taxon>Erysipelotrichia</taxon>
        <taxon>Erysipelotrichales</taxon>
        <taxon>Erysipelotrichaceae</taxon>
        <taxon>Holdemanella</taxon>
    </lineage>
</organism>
<reference evidence="2 3" key="1">
    <citation type="submission" date="2008-10" db="EMBL/GenBank/DDBJ databases">
        <authorList>
            <person name="Fulton L."/>
            <person name="Clifton S."/>
            <person name="Fulton B."/>
            <person name="Xu J."/>
            <person name="Minx P."/>
            <person name="Pepin K.H."/>
            <person name="Johnson M."/>
            <person name="Bhonagiri V."/>
            <person name="Nash W.E."/>
            <person name="Mardis E.R."/>
            <person name="Wilson R.K."/>
        </authorList>
    </citation>
    <scope>NUCLEOTIDE SEQUENCE [LARGE SCALE GENOMIC DNA]</scope>
    <source>
        <strain evidence="2 3">DSM 3989</strain>
    </source>
</reference>
<evidence type="ECO:0000313" key="3">
    <source>
        <dbReference type="Proteomes" id="UP000004315"/>
    </source>
</evidence>